<evidence type="ECO:0000256" key="10">
    <source>
        <dbReference type="ARBA" id="ARBA00023136"/>
    </source>
</evidence>
<dbReference type="SUPFAM" id="SSF52540">
    <property type="entry name" value="P-loop containing nucleoside triphosphate hydrolases"/>
    <property type="match status" value="2"/>
</dbReference>
<dbReference type="EMBL" id="WQNF01000007">
    <property type="protein sequence ID" value="MVT66087.1"/>
    <property type="molecule type" value="Genomic_DNA"/>
</dbReference>
<evidence type="ECO:0000256" key="1">
    <source>
        <dbReference type="ARBA" id="ARBA00004202"/>
    </source>
</evidence>
<dbReference type="Gene3D" id="3.40.50.300">
    <property type="entry name" value="P-loop containing nucleotide triphosphate hydrolases"/>
    <property type="match status" value="2"/>
</dbReference>
<dbReference type="GO" id="GO:0016887">
    <property type="term" value="F:ATP hydrolysis activity"/>
    <property type="evidence" value="ECO:0007669"/>
    <property type="project" value="InterPro"/>
</dbReference>
<comment type="caution">
    <text evidence="13">The sequence shown here is derived from an EMBL/GenBank/DDBJ whole genome shotgun (WGS) entry which is preliminary data.</text>
</comment>
<keyword evidence="3" id="KW-0813">Transport</keyword>
<keyword evidence="10" id="KW-0472">Membrane</keyword>
<comment type="function">
    <text evidence="11">Involved in beta-(1--&gt;2)glucan export. Transmembrane domains (TMD) form a pore in the inner membrane and the ATP-binding domain (NBD) is responsible for energy generation.</text>
</comment>
<keyword evidence="14" id="KW-1185">Reference proteome</keyword>
<dbReference type="Pfam" id="PF00005">
    <property type="entry name" value="ABC_tran"/>
    <property type="match status" value="2"/>
</dbReference>
<evidence type="ECO:0000313" key="13">
    <source>
        <dbReference type="EMBL" id="MVT66087.1"/>
    </source>
</evidence>
<feature type="domain" description="ABC transporter" evidence="12">
    <location>
        <begin position="21"/>
        <end position="256"/>
    </location>
</feature>
<evidence type="ECO:0000256" key="9">
    <source>
        <dbReference type="ARBA" id="ARBA00022967"/>
    </source>
</evidence>
<dbReference type="AlphaFoldDB" id="A0A844SJS9"/>
<evidence type="ECO:0000256" key="11">
    <source>
        <dbReference type="ARBA" id="ARBA00024722"/>
    </source>
</evidence>
<dbReference type="PROSITE" id="PS50893">
    <property type="entry name" value="ABC_TRANSPORTER_2"/>
    <property type="match status" value="2"/>
</dbReference>
<comment type="subcellular location">
    <subcellularLocation>
        <location evidence="1">Cell membrane</location>
        <topology evidence="1">Peripheral membrane protein</topology>
    </subcellularLocation>
</comment>
<dbReference type="SMART" id="SM00382">
    <property type="entry name" value="AAA"/>
    <property type="match status" value="2"/>
</dbReference>
<protein>
    <submittedName>
        <fullName evidence="13">ATP-binding cassette domain-containing protein</fullName>
    </submittedName>
</protein>
<dbReference type="InterPro" id="IPR003439">
    <property type="entry name" value="ABC_transporter-like_ATP-bd"/>
</dbReference>
<keyword evidence="4" id="KW-1003">Cell membrane</keyword>
<organism evidence="13 14">
    <name type="scientific">Bradyrhizobium pachyrhizi</name>
    <dbReference type="NCBI Taxonomy" id="280333"/>
    <lineage>
        <taxon>Bacteria</taxon>
        <taxon>Pseudomonadati</taxon>
        <taxon>Pseudomonadota</taxon>
        <taxon>Alphaproteobacteria</taxon>
        <taxon>Hyphomicrobiales</taxon>
        <taxon>Nitrobacteraceae</taxon>
        <taxon>Bradyrhizobium</taxon>
    </lineage>
</organism>
<comment type="similarity">
    <text evidence="2">Belongs to the ABC transporter superfamily.</text>
</comment>
<evidence type="ECO:0000256" key="8">
    <source>
        <dbReference type="ARBA" id="ARBA00022840"/>
    </source>
</evidence>
<evidence type="ECO:0000256" key="6">
    <source>
        <dbReference type="ARBA" id="ARBA00022737"/>
    </source>
</evidence>
<reference evidence="13 14" key="1">
    <citation type="submission" date="2019-12" db="EMBL/GenBank/DDBJ databases">
        <title>Draft genome sequences Bradyrhizobium cajani AMBPC1010, Bradyrhizobium pachyrhizi AMBPC1040 and Bradyrhizobium yuanmingense ALSPC3051, three plant growth promoting strains isolated from nodules of Cajanus cajan L. in Dominican Republic.</title>
        <authorList>
            <person name="Flores-Felix J.D."/>
            <person name="Araujo J."/>
            <person name="Diaz-Alcantara C."/>
            <person name="Gonzalez-Andres F."/>
            <person name="Velazquez E."/>
        </authorList>
    </citation>
    <scope>NUCLEOTIDE SEQUENCE [LARGE SCALE GENOMIC DNA]</scope>
    <source>
        <strain evidence="13 14">1040</strain>
    </source>
</reference>
<dbReference type="CDD" id="cd03216">
    <property type="entry name" value="ABC_Carb_Monos_I"/>
    <property type="match status" value="1"/>
</dbReference>
<evidence type="ECO:0000256" key="4">
    <source>
        <dbReference type="ARBA" id="ARBA00022475"/>
    </source>
</evidence>
<dbReference type="GO" id="GO:0005886">
    <property type="term" value="C:plasma membrane"/>
    <property type="evidence" value="ECO:0007669"/>
    <property type="project" value="UniProtKB-SubCell"/>
</dbReference>
<gene>
    <name evidence="13" type="ORF">GPL21_13320</name>
</gene>
<name>A0A844SJS9_9BRAD</name>
<dbReference type="InterPro" id="IPR003593">
    <property type="entry name" value="AAA+_ATPase"/>
</dbReference>
<evidence type="ECO:0000256" key="2">
    <source>
        <dbReference type="ARBA" id="ARBA00005417"/>
    </source>
</evidence>
<dbReference type="PANTHER" id="PTHR43790:SF9">
    <property type="entry name" value="GALACTOFURANOSE TRANSPORTER ATP-BINDING PROTEIN YTFR"/>
    <property type="match status" value="1"/>
</dbReference>
<dbReference type="InterPro" id="IPR027417">
    <property type="entry name" value="P-loop_NTPase"/>
</dbReference>
<dbReference type="RefSeq" id="WP_157343629.1">
    <property type="nucleotide sequence ID" value="NZ_WQNF01000007.1"/>
</dbReference>
<keyword evidence="5" id="KW-0762">Sugar transport</keyword>
<dbReference type="GO" id="GO:0005524">
    <property type="term" value="F:ATP binding"/>
    <property type="evidence" value="ECO:0007669"/>
    <property type="project" value="UniProtKB-KW"/>
</dbReference>
<dbReference type="InterPro" id="IPR050107">
    <property type="entry name" value="ABC_carbohydrate_import_ATPase"/>
</dbReference>
<proteinExistence type="inferred from homology"/>
<dbReference type="FunFam" id="3.40.50.300:FF:000127">
    <property type="entry name" value="Ribose import ATP-binding protein RbsA"/>
    <property type="match status" value="1"/>
</dbReference>
<evidence type="ECO:0000256" key="3">
    <source>
        <dbReference type="ARBA" id="ARBA00022448"/>
    </source>
</evidence>
<keyword evidence="9" id="KW-1278">Translocase</keyword>
<feature type="domain" description="ABC transporter" evidence="12">
    <location>
        <begin position="270"/>
        <end position="513"/>
    </location>
</feature>
<dbReference type="PANTHER" id="PTHR43790">
    <property type="entry name" value="CARBOHYDRATE TRANSPORT ATP-BINDING PROTEIN MG119-RELATED"/>
    <property type="match status" value="1"/>
</dbReference>
<dbReference type="InterPro" id="IPR017871">
    <property type="entry name" value="ABC_transporter-like_CS"/>
</dbReference>
<keyword evidence="7" id="KW-0547">Nucleotide-binding</keyword>
<keyword evidence="6" id="KW-0677">Repeat</keyword>
<evidence type="ECO:0000313" key="14">
    <source>
        <dbReference type="Proteomes" id="UP000436468"/>
    </source>
</evidence>
<accession>A0A844SJS9</accession>
<evidence type="ECO:0000259" key="12">
    <source>
        <dbReference type="PROSITE" id="PS50893"/>
    </source>
</evidence>
<evidence type="ECO:0000256" key="7">
    <source>
        <dbReference type="ARBA" id="ARBA00022741"/>
    </source>
</evidence>
<keyword evidence="8 13" id="KW-0067">ATP-binding</keyword>
<dbReference type="Proteomes" id="UP000436468">
    <property type="component" value="Unassembled WGS sequence"/>
</dbReference>
<evidence type="ECO:0000256" key="5">
    <source>
        <dbReference type="ARBA" id="ARBA00022597"/>
    </source>
</evidence>
<dbReference type="CDD" id="cd03215">
    <property type="entry name" value="ABC_Carb_Monos_II"/>
    <property type="match status" value="1"/>
</dbReference>
<dbReference type="PROSITE" id="PS00211">
    <property type="entry name" value="ABC_TRANSPORTER_1"/>
    <property type="match status" value="1"/>
</dbReference>
<sequence>MSEALVNTPRLDPEGAREPILVLRGITKRFQGVTALRQVDFDLRAGEVHVLFGENGAGKSTLINIIAGTFAPDEGAHHLSGSEMRQLTPKRARLEGISAVFQEFSLAPNLNVLENIFLGREIRRGGILDRPAMRRRACDLITDLGFDIDPDRAVGTLSRAHQQMVEIAKALLAEPRILILDEPTASLTEREAARLFDLVAALKRRGVGIIYVSHRMREIKALADRITVLRDGQHVRTLDASGVSEADLIELMTGRKIDGLFPSISHKPSAVAVELRGFCAAGGLVREVDLVARRGEITGIAGLVGCGKSELVRAIYGLEPIEGGEIRISDELQQTPSARRGLQQGIIYFPANRATEGLALPRPVRENVSMTSLDIASIARWGLLDMRGERSLVRNAVERMKLRPPGLERPASKLSGGNRQKVMLARGLMRELSIFLFDEPTVGIDVGAKREVYDFIGQLLEQGAAVILVSSELPEVLALSNRLYVMHHGRIVRELQGEEKTEQNVLAAFFSQQRAHDGEAA</sequence>